<name>A0A564YQ55_HYMDI</name>
<gene>
    <name evidence="1" type="ORF">WMSIL1_LOCUS8284</name>
</gene>
<organism evidence="1 2">
    <name type="scientific">Hymenolepis diminuta</name>
    <name type="common">Rat tapeworm</name>
    <dbReference type="NCBI Taxonomy" id="6216"/>
    <lineage>
        <taxon>Eukaryota</taxon>
        <taxon>Metazoa</taxon>
        <taxon>Spiralia</taxon>
        <taxon>Lophotrochozoa</taxon>
        <taxon>Platyhelminthes</taxon>
        <taxon>Cestoda</taxon>
        <taxon>Eucestoda</taxon>
        <taxon>Cyclophyllidea</taxon>
        <taxon>Hymenolepididae</taxon>
        <taxon>Hymenolepis</taxon>
    </lineage>
</organism>
<dbReference type="EMBL" id="CABIJS010000322">
    <property type="protein sequence ID" value="VUZ49109.1"/>
    <property type="molecule type" value="Genomic_DNA"/>
</dbReference>
<evidence type="ECO:0000313" key="1">
    <source>
        <dbReference type="EMBL" id="VUZ49109.1"/>
    </source>
</evidence>
<sequence length="87" mass="9967">MCEIVNLVTSGSLPINIVCLQVAYSYRSEKLIKCTSDNSCRGKADSVTFRNQSCLYYPSIFLRPSRSFRAHIQLCPHARFHSTDEYE</sequence>
<dbReference type="AlphaFoldDB" id="A0A564YQ55"/>
<evidence type="ECO:0000313" key="2">
    <source>
        <dbReference type="Proteomes" id="UP000321570"/>
    </source>
</evidence>
<protein>
    <submittedName>
        <fullName evidence="1">Uncharacterized protein</fullName>
    </submittedName>
</protein>
<dbReference type="Proteomes" id="UP000321570">
    <property type="component" value="Unassembled WGS sequence"/>
</dbReference>
<accession>A0A564YQ55</accession>
<proteinExistence type="predicted"/>
<reference evidence="1 2" key="1">
    <citation type="submission" date="2019-07" db="EMBL/GenBank/DDBJ databases">
        <authorList>
            <person name="Jastrzebski P J."/>
            <person name="Paukszto L."/>
            <person name="Jastrzebski P J."/>
        </authorList>
    </citation>
    <scope>NUCLEOTIDE SEQUENCE [LARGE SCALE GENOMIC DNA]</scope>
    <source>
        <strain evidence="1 2">WMS-il1</strain>
    </source>
</reference>
<keyword evidence="2" id="KW-1185">Reference proteome</keyword>